<keyword evidence="12" id="KW-1185">Reference proteome</keyword>
<reference evidence="11 12" key="1">
    <citation type="submission" date="2019-06" db="EMBL/GenBank/DDBJ databases">
        <title>Paenimaribius caenipelagi gen. nov., sp. nov., isolated from a tidal flat.</title>
        <authorList>
            <person name="Yoon J.-H."/>
        </authorList>
    </citation>
    <scope>NUCLEOTIDE SEQUENCE [LARGE SCALE GENOMIC DNA]</scope>
    <source>
        <strain evidence="11 12">JBTF-M29</strain>
    </source>
</reference>
<keyword evidence="4 10" id="KW-1003">Cell membrane</keyword>
<evidence type="ECO:0000256" key="2">
    <source>
        <dbReference type="ARBA" id="ARBA00007254"/>
    </source>
</evidence>
<comment type="subcellular location">
    <subcellularLocation>
        <location evidence="10">Cell inner membrane</location>
        <topology evidence="10">Multi-pass membrane protein</topology>
    </subcellularLocation>
    <subcellularLocation>
        <location evidence="1">Cell membrane</location>
        <topology evidence="1">Multi-pass membrane protein</topology>
    </subcellularLocation>
</comment>
<comment type="subunit">
    <text evidence="10">Homopentamer.</text>
</comment>
<keyword evidence="6 10" id="KW-1133">Transmembrane helix</keyword>
<keyword evidence="5 10" id="KW-0812">Transmembrane</keyword>
<dbReference type="OrthoDB" id="9810350at2"/>
<comment type="function">
    <text evidence="10">Channel that opens in response to stretch forces in the membrane lipid bilayer. May participate in the regulation of osmotic pressure changes within the cell.</text>
</comment>
<dbReference type="Gene3D" id="1.10.1200.120">
    <property type="entry name" value="Large-conductance mechanosensitive channel, MscL, domain 1"/>
    <property type="match status" value="1"/>
</dbReference>
<dbReference type="PANTHER" id="PTHR30266">
    <property type="entry name" value="MECHANOSENSITIVE CHANNEL MSCL"/>
    <property type="match status" value="1"/>
</dbReference>
<dbReference type="GO" id="GO:0005886">
    <property type="term" value="C:plasma membrane"/>
    <property type="evidence" value="ECO:0007669"/>
    <property type="project" value="UniProtKB-SubCell"/>
</dbReference>
<evidence type="ECO:0000313" key="11">
    <source>
        <dbReference type="EMBL" id="TRD23291.1"/>
    </source>
</evidence>
<sequence>MLQEFKDFIAKGNVMDMAVGIIVGAAFTAIVTSLVDDLINPLIGLFVGGLDFSGLSVGIGEAQFMYGNFITAVINFLIIAFVVFLLVRAVNRIKAAAEKPEDVAPEVETGPSELDVLLEIRDQLKTR</sequence>
<evidence type="ECO:0000313" key="12">
    <source>
        <dbReference type="Proteomes" id="UP000318590"/>
    </source>
</evidence>
<comment type="caution">
    <text evidence="11">The sequence shown here is derived from an EMBL/GenBank/DDBJ whole genome shotgun (WGS) entry which is preliminary data.</text>
</comment>
<dbReference type="Proteomes" id="UP000318590">
    <property type="component" value="Unassembled WGS sequence"/>
</dbReference>
<feature type="transmembrane region" description="Helical" evidence="10">
    <location>
        <begin position="17"/>
        <end position="35"/>
    </location>
</feature>
<evidence type="ECO:0000256" key="3">
    <source>
        <dbReference type="ARBA" id="ARBA00022448"/>
    </source>
</evidence>
<evidence type="ECO:0000256" key="6">
    <source>
        <dbReference type="ARBA" id="ARBA00022989"/>
    </source>
</evidence>
<feature type="transmembrane region" description="Helical" evidence="10">
    <location>
        <begin position="66"/>
        <end position="87"/>
    </location>
</feature>
<evidence type="ECO:0000256" key="9">
    <source>
        <dbReference type="ARBA" id="ARBA00023303"/>
    </source>
</evidence>
<keyword evidence="9 10" id="KW-0407">Ion channel</keyword>
<dbReference type="NCBIfam" id="TIGR00220">
    <property type="entry name" value="mscL"/>
    <property type="match status" value="1"/>
</dbReference>
<name>A0A547QA89_9RHOB</name>
<dbReference type="InterPro" id="IPR037673">
    <property type="entry name" value="MSC/AndL"/>
</dbReference>
<dbReference type="InterPro" id="IPR019823">
    <property type="entry name" value="Mechanosensitive_channel_CS"/>
</dbReference>
<evidence type="ECO:0000256" key="8">
    <source>
        <dbReference type="ARBA" id="ARBA00023136"/>
    </source>
</evidence>
<comment type="similarity">
    <text evidence="2 10">Belongs to the MscL family.</text>
</comment>
<dbReference type="EMBL" id="VFSV01000002">
    <property type="protein sequence ID" value="TRD23291.1"/>
    <property type="molecule type" value="Genomic_DNA"/>
</dbReference>
<organism evidence="11 12">
    <name type="scientific">Palleronia caenipelagi</name>
    <dbReference type="NCBI Taxonomy" id="2489174"/>
    <lineage>
        <taxon>Bacteria</taxon>
        <taxon>Pseudomonadati</taxon>
        <taxon>Pseudomonadota</taxon>
        <taxon>Alphaproteobacteria</taxon>
        <taxon>Rhodobacterales</taxon>
        <taxon>Roseobacteraceae</taxon>
        <taxon>Palleronia</taxon>
    </lineage>
</organism>
<evidence type="ECO:0000256" key="10">
    <source>
        <dbReference type="HAMAP-Rule" id="MF_00115"/>
    </source>
</evidence>
<keyword evidence="7 10" id="KW-0406">Ion transport</keyword>
<dbReference type="RefSeq" id="WP_142833082.1">
    <property type="nucleotide sequence ID" value="NZ_VFSV01000002.1"/>
</dbReference>
<dbReference type="AlphaFoldDB" id="A0A547QA89"/>
<dbReference type="InterPro" id="IPR036019">
    <property type="entry name" value="MscL_channel"/>
</dbReference>
<evidence type="ECO:0000256" key="5">
    <source>
        <dbReference type="ARBA" id="ARBA00022692"/>
    </source>
</evidence>
<dbReference type="HAMAP" id="MF_00115">
    <property type="entry name" value="MscL"/>
    <property type="match status" value="1"/>
</dbReference>
<keyword evidence="8 10" id="KW-0472">Membrane</keyword>
<keyword evidence="3 10" id="KW-0813">Transport</keyword>
<proteinExistence type="inferred from homology"/>
<dbReference type="Pfam" id="PF01741">
    <property type="entry name" value="MscL"/>
    <property type="match status" value="1"/>
</dbReference>
<evidence type="ECO:0000256" key="4">
    <source>
        <dbReference type="ARBA" id="ARBA00022475"/>
    </source>
</evidence>
<gene>
    <name evidence="10 11" type="primary">mscL</name>
    <name evidence="11" type="ORF">FEV53_01660</name>
</gene>
<keyword evidence="10" id="KW-0997">Cell inner membrane</keyword>
<dbReference type="GO" id="GO:0008381">
    <property type="term" value="F:mechanosensitive monoatomic ion channel activity"/>
    <property type="evidence" value="ECO:0007669"/>
    <property type="project" value="UniProtKB-UniRule"/>
</dbReference>
<evidence type="ECO:0000256" key="7">
    <source>
        <dbReference type="ARBA" id="ARBA00023065"/>
    </source>
</evidence>
<evidence type="ECO:0000256" key="1">
    <source>
        <dbReference type="ARBA" id="ARBA00004651"/>
    </source>
</evidence>
<dbReference type="InterPro" id="IPR001185">
    <property type="entry name" value="MS_channel"/>
</dbReference>
<dbReference type="PROSITE" id="PS01327">
    <property type="entry name" value="MSCL"/>
    <property type="match status" value="1"/>
</dbReference>
<accession>A0A547QA89</accession>
<dbReference type="PRINTS" id="PR01264">
    <property type="entry name" value="MECHCHANNEL"/>
</dbReference>
<dbReference type="SUPFAM" id="SSF81330">
    <property type="entry name" value="Gated mechanosensitive channel"/>
    <property type="match status" value="1"/>
</dbReference>
<dbReference type="PANTHER" id="PTHR30266:SF2">
    <property type="entry name" value="LARGE-CONDUCTANCE MECHANOSENSITIVE CHANNEL"/>
    <property type="match status" value="1"/>
</dbReference>
<protein>
    <recommendedName>
        <fullName evidence="10">Large-conductance mechanosensitive channel</fullName>
    </recommendedName>
</protein>